<sequence length="78" mass="8406">RELAGDCFGKALEISRSQGARALELRAVTSLGKILVADGERKKALELMSGVVDLLESPESDPSLPDIREALELKNQLS</sequence>
<protein>
    <submittedName>
        <fullName evidence="1">Uncharacterized protein</fullName>
    </submittedName>
</protein>
<dbReference type="EMBL" id="AUZX01008428">
    <property type="protein sequence ID" value="EQD55940.1"/>
    <property type="molecule type" value="Genomic_DNA"/>
</dbReference>
<reference evidence="1" key="1">
    <citation type="submission" date="2013-08" db="EMBL/GenBank/DDBJ databases">
        <authorList>
            <person name="Mendez C."/>
            <person name="Richter M."/>
            <person name="Ferrer M."/>
            <person name="Sanchez J."/>
        </authorList>
    </citation>
    <scope>NUCLEOTIDE SEQUENCE</scope>
</reference>
<comment type="caution">
    <text evidence="1">The sequence shown here is derived from an EMBL/GenBank/DDBJ whole genome shotgun (WGS) entry which is preliminary data.</text>
</comment>
<dbReference type="InterPro" id="IPR011990">
    <property type="entry name" value="TPR-like_helical_dom_sf"/>
</dbReference>
<proteinExistence type="predicted"/>
<name>T1BPJ0_9ZZZZ</name>
<accession>T1BPJ0</accession>
<organism evidence="1">
    <name type="scientific">mine drainage metagenome</name>
    <dbReference type="NCBI Taxonomy" id="410659"/>
    <lineage>
        <taxon>unclassified sequences</taxon>
        <taxon>metagenomes</taxon>
        <taxon>ecological metagenomes</taxon>
    </lineage>
</organism>
<dbReference type="SUPFAM" id="SSF48452">
    <property type="entry name" value="TPR-like"/>
    <property type="match status" value="1"/>
</dbReference>
<gene>
    <name evidence="1" type="ORF">B1A_11734</name>
</gene>
<evidence type="ECO:0000313" key="1">
    <source>
        <dbReference type="EMBL" id="EQD55940.1"/>
    </source>
</evidence>
<feature type="non-terminal residue" evidence="1">
    <location>
        <position position="1"/>
    </location>
</feature>
<dbReference type="AlphaFoldDB" id="T1BPJ0"/>
<reference evidence="1" key="2">
    <citation type="journal article" date="2014" name="ISME J.">
        <title>Microbial stratification in low pH oxic and suboxic macroscopic growths along an acid mine drainage.</title>
        <authorList>
            <person name="Mendez-Garcia C."/>
            <person name="Mesa V."/>
            <person name="Sprenger R.R."/>
            <person name="Richter M."/>
            <person name="Diez M.S."/>
            <person name="Solano J."/>
            <person name="Bargiela R."/>
            <person name="Golyshina O.V."/>
            <person name="Manteca A."/>
            <person name="Ramos J.L."/>
            <person name="Gallego J.R."/>
            <person name="Llorente I."/>
            <person name="Martins Dos Santos V.A."/>
            <person name="Jensen O.N."/>
            <person name="Pelaez A.I."/>
            <person name="Sanchez J."/>
            <person name="Ferrer M."/>
        </authorList>
    </citation>
    <scope>NUCLEOTIDE SEQUENCE</scope>
</reference>